<sequence length="85" mass="9154">MPSLNSCHSVSLLGGTPEIVNDTNIFGLLPWWLWLETSPKWVMKVVDTTYTDGGGSKDFRSSGAAPEDGVFSGKVVAAFNTTFTI</sequence>
<evidence type="ECO:0000313" key="2">
    <source>
        <dbReference type="Proteomes" id="UP000242715"/>
    </source>
</evidence>
<organism evidence="1 2">
    <name type="scientific">Trifolium subterraneum</name>
    <name type="common">Subterranean clover</name>
    <dbReference type="NCBI Taxonomy" id="3900"/>
    <lineage>
        <taxon>Eukaryota</taxon>
        <taxon>Viridiplantae</taxon>
        <taxon>Streptophyta</taxon>
        <taxon>Embryophyta</taxon>
        <taxon>Tracheophyta</taxon>
        <taxon>Spermatophyta</taxon>
        <taxon>Magnoliopsida</taxon>
        <taxon>eudicotyledons</taxon>
        <taxon>Gunneridae</taxon>
        <taxon>Pentapetalae</taxon>
        <taxon>rosids</taxon>
        <taxon>fabids</taxon>
        <taxon>Fabales</taxon>
        <taxon>Fabaceae</taxon>
        <taxon>Papilionoideae</taxon>
        <taxon>50 kb inversion clade</taxon>
        <taxon>NPAAA clade</taxon>
        <taxon>Hologalegina</taxon>
        <taxon>IRL clade</taxon>
        <taxon>Trifolieae</taxon>
        <taxon>Trifolium</taxon>
    </lineage>
</organism>
<gene>
    <name evidence="1" type="ORF">TSUD_156990</name>
</gene>
<dbReference type="Proteomes" id="UP000242715">
    <property type="component" value="Unassembled WGS sequence"/>
</dbReference>
<dbReference type="AlphaFoldDB" id="A0A2Z6MU83"/>
<name>A0A2Z6MU83_TRISU</name>
<dbReference type="EMBL" id="DF973374">
    <property type="protein sequence ID" value="GAU28542.1"/>
    <property type="molecule type" value="Genomic_DNA"/>
</dbReference>
<protein>
    <submittedName>
        <fullName evidence="1">Uncharacterized protein</fullName>
    </submittedName>
</protein>
<accession>A0A2Z6MU83</accession>
<reference evidence="2" key="1">
    <citation type="journal article" date="2017" name="Front. Plant Sci.">
        <title>Climate Clever Clovers: New Paradigm to Reduce the Environmental Footprint of Ruminants by Breeding Low Methanogenic Forages Utilizing Haplotype Variation.</title>
        <authorList>
            <person name="Kaur P."/>
            <person name="Appels R."/>
            <person name="Bayer P.E."/>
            <person name="Keeble-Gagnere G."/>
            <person name="Wang J."/>
            <person name="Hirakawa H."/>
            <person name="Shirasawa K."/>
            <person name="Vercoe P."/>
            <person name="Stefanova K."/>
            <person name="Durmic Z."/>
            <person name="Nichols P."/>
            <person name="Revell C."/>
            <person name="Isobe S.N."/>
            <person name="Edwards D."/>
            <person name="Erskine W."/>
        </authorList>
    </citation>
    <scope>NUCLEOTIDE SEQUENCE [LARGE SCALE GENOMIC DNA]</scope>
    <source>
        <strain evidence="2">cv. Daliak</strain>
    </source>
</reference>
<evidence type="ECO:0000313" key="1">
    <source>
        <dbReference type="EMBL" id="GAU28542.1"/>
    </source>
</evidence>
<proteinExistence type="predicted"/>
<keyword evidence="2" id="KW-1185">Reference proteome</keyword>